<name>A0A9W6CU93_9MICO</name>
<dbReference type="EMBL" id="BSDP01000001">
    <property type="protein sequence ID" value="GLI26500.1"/>
    <property type="molecule type" value="Genomic_DNA"/>
</dbReference>
<keyword evidence="7" id="KW-1185">Reference proteome</keyword>
<dbReference type="InterPro" id="IPR050288">
    <property type="entry name" value="Cellulose_deg_GH3"/>
</dbReference>
<comment type="similarity">
    <text evidence="1">Belongs to the glycosyl hydrolase 3 family.</text>
</comment>
<dbReference type="InterPro" id="IPR017853">
    <property type="entry name" value="GH"/>
</dbReference>
<organism evidence="6 7">
    <name type="scientific">Agromyces rhizosphaerae</name>
    <dbReference type="NCBI Taxonomy" id="88374"/>
    <lineage>
        <taxon>Bacteria</taxon>
        <taxon>Bacillati</taxon>
        <taxon>Actinomycetota</taxon>
        <taxon>Actinomycetes</taxon>
        <taxon>Micrococcales</taxon>
        <taxon>Microbacteriaceae</taxon>
        <taxon>Agromyces</taxon>
    </lineage>
</organism>
<feature type="domain" description="Fibronectin type III-like" evidence="5">
    <location>
        <begin position="454"/>
        <end position="527"/>
    </location>
</feature>
<dbReference type="InterPro" id="IPR036881">
    <property type="entry name" value="Glyco_hydro_3_C_sf"/>
</dbReference>
<dbReference type="PANTHER" id="PTHR42715">
    <property type="entry name" value="BETA-GLUCOSIDASE"/>
    <property type="match status" value="1"/>
</dbReference>
<dbReference type="Gene3D" id="3.20.20.300">
    <property type="entry name" value="Glycoside hydrolase, family 3, N-terminal domain"/>
    <property type="match status" value="1"/>
</dbReference>
<evidence type="ECO:0000313" key="6">
    <source>
        <dbReference type="EMBL" id="GLI26500.1"/>
    </source>
</evidence>
<keyword evidence="2" id="KW-0378">Hydrolase</keyword>
<dbReference type="PRINTS" id="PR00133">
    <property type="entry name" value="GLHYDRLASE3"/>
</dbReference>
<evidence type="ECO:0000256" key="1">
    <source>
        <dbReference type="ARBA" id="ARBA00005336"/>
    </source>
</evidence>
<dbReference type="InterPro" id="IPR002772">
    <property type="entry name" value="Glyco_hydro_3_C"/>
</dbReference>
<proteinExistence type="inferred from homology"/>
<dbReference type="AlphaFoldDB" id="A0A9W6CU93"/>
<dbReference type="PANTHER" id="PTHR42715:SF10">
    <property type="entry name" value="BETA-GLUCOSIDASE"/>
    <property type="match status" value="1"/>
</dbReference>
<dbReference type="SMART" id="SM01217">
    <property type="entry name" value="Fn3_like"/>
    <property type="match status" value="1"/>
</dbReference>
<dbReference type="RefSeq" id="WP_281882503.1">
    <property type="nucleotide sequence ID" value="NZ_BSDP01000001.1"/>
</dbReference>
<dbReference type="Pfam" id="PF00933">
    <property type="entry name" value="Glyco_hydro_3"/>
    <property type="match status" value="1"/>
</dbReference>
<gene>
    <name evidence="6" type="ORF">ARHIZOSPH14_07420</name>
</gene>
<protein>
    <submittedName>
        <fullName evidence="6">Beta-glucosidase</fullName>
    </submittedName>
</protein>
<dbReference type="GO" id="GO:0005975">
    <property type="term" value="P:carbohydrate metabolic process"/>
    <property type="evidence" value="ECO:0007669"/>
    <property type="project" value="InterPro"/>
</dbReference>
<dbReference type="Pfam" id="PF01915">
    <property type="entry name" value="Glyco_hydro_3_C"/>
    <property type="match status" value="1"/>
</dbReference>
<dbReference type="SUPFAM" id="SSF51445">
    <property type="entry name" value="(Trans)glycosidases"/>
    <property type="match status" value="1"/>
</dbReference>
<keyword evidence="4" id="KW-0812">Transmembrane</keyword>
<dbReference type="InterPro" id="IPR036962">
    <property type="entry name" value="Glyco_hydro_3_N_sf"/>
</dbReference>
<dbReference type="Proteomes" id="UP001144396">
    <property type="component" value="Unassembled WGS sequence"/>
</dbReference>
<evidence type="ECO:0000256" key="4">
    <source>
        <dbReference type="SAM" id="Phobius"/>
    </source>
</evidence>
<keyword evidence="4" id="KW-1133">Transmembrane helix</keyword>
<evidence type="ECO:0000256" key="3">
    <source>
        <dbReference type="SAM" id="MobiDB-lite"/>
    </source>
</evidence>
<dbReference type="InterPro" id="IPR013783">
    <property type="entry name" value="Ig-like_fold"/>
</dbReference>
<evidence type="ECO:0000313" key="7">
    <source>
        <dbReference type="Proteomes" id="UP001144396"/>
    </source>
</evidence>
<feature type="transmembrane region" description="Helical" evidence="4">
    <location>
        <begin position="91"/>
        <end position="112"/>
    </location>
</feature>
<evidence type="ECO:0000256" key="2">
    <source>
        <dbReference type="ARBA" id="ARBA00022801"/>
    </source>
</evidence>
<dbReference type="InterPro" id="IPR001764">
    <property type="entry name" value="Glyco_hydro_3_N"/>
</dbReference>
<sequence length="912" mass="98082">MSPRKERKQEAVARVAAEKAAKRERRAELKAMSPEARKAAKAADRTAARDAKKSAKAARKLERKSMTRAERRDARKRERVYRKVSHRPRRIVGWSVVAVAIIGIGALVAPIVGNISRLLSIEVDSTTAEGIAAREYGTELAGEISDEGIVLLENDGVLPLAEKTVNVFSFASFNLRYGGGGSGGADQSSAVTLYDALEQQGISYNPELQAAMVEAGASSETGSSNGLIQILSMLGGGGAEEPAPDYLTDDVMSQAAEFSDTAMVVLGNDGVEASDFTVDQLRLTDEQRELLDVVTGTFDDVVVVVNSGNQMELGFLEEYPEITGALWIGTPGPQGAVSLAKILDGEVNPSGHLTDTYAYDVSSAPGVENFGDYPYDNVDRALIEYEEGIYLGYRYYETRYAGDEAGYAEAVQYPFGHGLSYTDFEWAVAAQPVVDDQVGVEVTVTNTGDVAGKDVVQVYFSAPYTEGGIEKSAIELAAYGKTSLLEPGESETLSLAFDVRDMSSWSTELGAYVLEAGTYEIFVSTNVHAPVASFETEIADEVVYETDATTGTELENRFEDASGDLTYLSRDDWEGTWPDASDVATEASDELVEAMFPEFEAVDGDVPTTGADNGLVLADLVGLEYDDPQWDAFLDQMTLEEQTEIFAKGAYMTEGIERLGIPAAVLLDGPAGISYFFGDITAAAFPTEVVIASTWNDELAYAMGEAVGTEANAYGVQGWYAPGMNLHRTPLGGRNFEYFSEDPLVSGKMGAAMVAGAESRGVITFMKHFALNEQEVNARSGVHVWADEQAIRELYLRPFEITVTEGGASGAMSSFIHIGPTWSGGNEALLQEVLRGEWGFDGIVSTDAVLGAFMDPAQAVRYGNDLMLAVMPTSVASTIEAELEADPVGVGEALRERVHTVLYALTQTDLFE</sequence>
<dbReference type="Pfam" id="PF14310">
    <property type="entry name" value="Fn3-like"/>
    <property type="match status" value="1"/>
</dbReference>
<evidence type="ECO:0000259" key="5">
    <source>
        <dbReference type="SMART" id="SM01217"/>
    </source>
</evidence>
<reference evidence="6" key="1">
    <citation type="submission" date="2022-12" db="EMBL/GenBank/DDBJ databases">
        <title>Reference genome sequencing for broad-spectrum identification of bacterial and archaeal isolates by mass spectrometry.</title>
        <authorList>
            <person name="Sekiguchi Y."/>
            <person name="Tourlousse D.M."/>
        </authorList>
    </citation>
    <scope>NUCLEOTIDE SEQUENCE</scope>
    <source>
        <strain evidence="6">14</strain>
    </source>
</reference>
<feature type="region of interest" description="Disordered" evidence="3">
    <location>
        <begin position="1"/>
        <end position="81"/>
    </location>
</feature>
<dbReference type="GO" id="GO:0004553">
    <property type="term" value="F:hydrolase activity, hydrolyzing O-glycosyl compounds"/>
    <property type="evidence" value="ECO:0007669"/>
    <property type="project" value="InterPro"/>
</dbReference>
<feature type="compositionally biased region" description="Basic and acidic residues" evidence="3">
    <location>
        <begin position="7"/>
        <end position="76"/>
    </location>
</feature>
<accession>A0A9W6CU93</accession>
<dbReference type="InterPro" id="IPR026891">
    <property type="entry name" value="Fn3-like"/>
</dbReference>
<keyword evidence="4" id="KW-0472">Membrane</keyword>
<comment type="caution">
    <text evidence="6">The sequence shown here is derived from an EMBL/GenBank/DDBJ whole genome shotgun (WGS) entry which is preliminary data.</text>
</comment>
<dbReference type="Gene3D" id="3.40.50.1700">
    <property type="entry name" value="Glycoside hydrolase family 3 C-terminal domain"/>
    <property type="match status" value="1"/>
</dbReference>
<dbReference type="Gene3D" id="2.60.40.10">
    <property type="entry name" value="Immunoglobulins"/>
    <property type="match status" value="1"/>
</dbReference>
<dbReference type="SUPFAM" id="SSF52279">
    <property type="entry name" value="Beta-D-glucan exohydrolase, C-terminal domain"/>
    <property type="match status" value="1"/>
</dbReference>